<dbReference type="InterPro" id="IPR041223">
    <property type="entry name" value="ApeA_NTD"/>
</dbReference>
<gene>
    <name evidence="3" type="ORF">B4923_11715</name>
</gene>
<keyword evidence="4" id="KW-1185">Reference proteome</keyword>
<dbReference type="OrthoDB" id="8043414at2"/>
<evidence type="ECO:0000259" key="1">
    <source>
        <dbReference type="Pfam" id="PF18739"/>
    </source>
</evidence>
<dbReference type="Proteomes" id="UP000245138">
    <property type="component" value="Unassembled WGS sequence"/>
</dbReference>
<dbReference type="RefSeq" id="WP_109054550.1">
    <property type="nucleotide sequence ID" value="NZ_QDKJ01000008.1"/>
</dbReference>
<name>A0A2U1TRD5_9GAMM</name>
<protein>
    <submittedName>
        <fullName evidence="3">Uncharacterized protein</fullName>
    </submittedName>
</protein>
<dbReference type="Pfam" id="PF18862">
    <property type="entry name" value="ApeA_NTD1"/>
    <property type="match status" value="1"/>
</dbReference>
<comment type="caution">
    <text evidence="3">The sequence shown here is derived from an EMBL/GenBank/DDBJ whole genome shotgun (WGS) entry which is preliminary data.</text>
</comment>
<dbReference type="EMBL" id="QDKJ01000008">
    <property type="protein sequence ID" value="PWC11970.1"/>
    <property type="molecule type" value="Genomic_DNA"/>
</dbReference>
<proteinExistence type="predicted"/>
<dbReference type="Pfam" id="PF18739">
    <property type="entry name" value="HEPN_Apea"/>
    <property type="match status" value="1"/>
</dbReference>
<evidence type="ECO:0000259" key="2">
    <source>
        <dbReference type="Pfam" id="PF18862"/>
    </source>
</evidence>
<reference evidence="3 4" key="1">
    <citation type="submission" date="2018-04" db="EMBL/GenBank/DDBJ databases">
        <title>Brenneria corticis sp.nov.</title>
        <authorList>
            <person name="Li Y."/>
        </authorList>
    </citation>
    <scope>NUCLEOTIDE SEQUENCE [LARGE SCALE GENOMIC DNA]</scope>
    <source>
        <strain evidence="3 4">LMG 27715</strain>
    </source>
</reference>
<accession>A0A2U1TRD5</accession>
<sequence length="485" mass="55197">MDKENEFLGEFFIDNKKTSFGKLSIDGENTLLTLALGRETISEELETINGILSHNKKSTCLKCITTSSSSNTNNQGVKTNQVSILPNFVTIGNKYLNPKDKNISSISFTTQDIEKILHNTKSFGHIIDSREFVDLINKSSKINIKLHDHPEFFYFTGKFEIIKIDTTIGVIELTNNPVFFGSGSNGKFLENTIRISLEFPSPLDFSECLSNFYSLNRYFNLIAGREQDVKNIKIHTSNDIYKSEDLDLFFSNTPDINPTKENPPHPADIPINPISRQDEFKTVTRNWFNIDEKRKAARIRYNLCLNKGNSYSIDRIVAAANMFDILPDETFPVKKTIPHELELAKVKCREIFKNLPSSPERDSILGALGRINKPSLTSKALCRERIVSHKIGAILPDLDLVIKIAIKVRNYFVHGSDGIRFNKLEPAIPFLTDALEFTFAASDLIECGWQAEEWVKGHFGFGHSFTRFIHEYKNELERLKITLKD</sequence>
<feature type="domain" description="Apea-like HEPN" evidence="1">
    <location>
        <begin position="318"/>
        <end position="452"/>
    </location>
</feature>
<organism evidence="3 4">
    <name type="scientific">Brenneria roseae subsp. americana</name>
    <dbReference type="NCBI Taxonomy" id="1508507"/>
    <lineage>
        <taxon>Bacteria</taxon>
        <taxon>Pseudomonadati</taxon>
        <taxon>Pseudomonadota</taxon>
        <taxon>Gammaproteobacteria</taxon>
        <taxon>Enterobacterales</taxon>
        <taxon>Pectobacteriaceae</taxon>
        <taxon>Brenneria</taxon>
    </lineage>
</organism>
<evidence type="ECO:0000313" key="4">
    <source>
        <dbReference type="Proteomes" id="UP000245138"/>
    </source>
</evidence>
<dbReference type="InterPro" id="IPR041229">
    <property type="entry name" value="HEPN_Apea"/>
</dbReference>
<feature type="domain" description="ApeA N-terminal" evidence="2">
    <location>
        <begin position="6"/>
        <end position="287"/>
    </location>
</feature>
<evidence type="ECO:0000313" key="3">
    <source>
        <dbReference type="EMBL" id="PWC11970.1"/>
    </source>
</evidence>
<dbReference type="AlphaFoldDB" id="A0A2U1TRD5"/>